<organism evidence="2 3">
    <name type="scientific">Amylocarpus encephaloides</name>
    <dbReference type="NCBI Taxonomy" id="45428"/>
    <lineage>
        <taxon>Eukaryota</taxon>
        <taxon>Fungi</taxon>
        <taxon>Dikarya</taxon>
        <taxon>Ascomycota</taxon>
        <taxon>Pezizomycotina</taxon>
        <taxon>Leotiomycetes</taxon>
        <taxon>Helotiales</taxon>
        <taxon>Helotiales incertae sedis</taxon>
        <taxon>Amylocarpus</taxon>
    </lineage>
</organism>
<proteinExistence type="predicted"/>
<gene>
    <name evidence="2" type="ORF">BJ875DRAFT_389552</name>
</gene>
<feature type="transmembrane region" description="Helical" evidence="1">
    <location>
        <begin position="209"/>
        <end position="228"/>
    </location>
</feature>
<sequence length="344" mass="38690">MIIIGEGVIGSTKTAGALWPTTSNPSAGGVVSIVCIIIMLMLMWQLYFDNHPHGHYGTIKQQCSFGRVLDSLCLHNITITTPQKFVTTVNATVQKLKIEKYDPRSYDIVQEYLNHTLPGSDHLDATFCDGTSEDTTYSQISYYMFKGIYARFDIAPPEGKKYGELDYAHTFRTTFIYLWSSVALSMLMLLIFLWIVRTKKRDLLEYFRLGFRLVLAIISFGIGCLIFSPSTFLTLVTSPFVVMLICLLMLAAILFDRAIRILGVWNFKKKYAIPPPEAAHDGHGDHDHLNPVMGTPHESYKMEPTTTVHPYPINNGYAGVPQAAPQGYYPHNPQPYAQTSGYSH</sequence>
<keyword evidence="1" id="KW-0472">Membrane</keyword>
<name>A0A9P7Y6V5_9HELO</name>
<feature type="transmembrane region" description="Helical" evidence="1">
    <location>
        <begin position="176"/>
        <end position="197"/>
    </location>
</feature>
<evidence type="ECO:0000256" key="1">
    <source>
        <dbReference type="SAM" id="Phobius"/>
    </source>
</evidence>
<keyword evidence="1" id="KW-0812">Transmembrane</keyword>
<dbReference type="PANTHER" id="PTHR42101:SF1">
    <property type="entry name" value="LOW TEMPERATURE REQUIREMENT A"/>
    <property type="match status" value="1"/>
</dbReference>
<dbReference type="PANTHER" id="PTHR42101">
    <property type="entry name" value="CHROMOSOME 16, WHOLE GENOME SHOTGUN SEQUENCE"/>
    <property type="match status" value="1"/>
</dbReference>
<feature type="transmembrane region" description="Helical" evidence="1">
    <location>
        <begin position="240"/>
        <end position="259"/>
    </location>
</feature>
<protein>
    <submittedName>
        <fullName evidence="2">Uncharacterized protein</fullName>
    </submittedName>
</protein>
<dbReference type="Proteomes" id="UP000824998">
    <property type="component" value="Unassembled WGS sequence"/>
</dbReference>
<evidence type="ECO:0000313" key="3">
    <source>
        <dbReference type="Proteomes" id="UP000824998"/>
    </source>
</evidence>
<dbReference type="EMBL" id="MU251961">
    <property type="protein sequence ID" value="KAG9228369.1"/>
    <property type="molecule type" value="Genomic_DNA"/>
</dbReference>
<reference evidence="2" key="1">
    <citation type="journal article" date="2021" name="IMA Fungus">
        <title>Genomic characterization of three marine fungi, including Emericellopsis atlantica sp. nov. with signatures of a generalist lifestyle and marine biomass degradation.</title>
        <authorList>
            <person name="Hagestad O.C."/>
            <person name="Hou L."/>
            <person name="Andersen J.H."/>
            <person name="Hansen E.H."/>
            <person name="Altermark B."/>
            <person name="Li C."/>
            <person name="Kuhnert E."/>
            <person name="Cox R.J."/>
            <person name="Crous P.W."/>
            <person name="Spatafora J.W."/>
            <person name="Lail K."/>
            <person name="Amirebrahimi M."/>
            <person name="Lipzen A."/>
            <person name="Pangilinan J."/>
            <person name="Andreopoulos W."/>
            <person name="Hayes R.D."/>
            <person name="Ng V."/>
            <person name="Grigoriev I.V."/>
            <person name="Jackson S.A."/>
            <person name="Sutton T.D.S."/>
            <person name="Dobson A.D.W."/>
            <person name="Rama T."/>
        </authorList>
    </citation>
    <scope>NUCLEOTIDE SEQUENCE</scope>
    <source>
        <strain evidence="2">TRa018bII</strain>
    </source>
</reference>
<keyword evidence="1" id="KW-1133">Transmembrane helix</keyword>
<comment type="caution">
    <text evidence="2">The sequence shown here is derived from an EMBL/GenBank/DDBJ whole genome shotgun (WGS) entry which is preliminary data.</text>
</comment>
<feature type="transmembrane region" description="Helical" evidence="1">
    <location>
        <begin position="27"/>
        <end position="47"/>
    </location>
</feature>
<evidence type="ECO:0000313" key="2">
    <source>
        <dbReference type="EMBL" id="KAG9228369.1"/>
    </source>
</evidence>
<dbReference type="AlphaFoldDB" id="A0A9P7Y6V5"/>
<accession>A0A9P7Y6V5</accession>
<dbReference type="OrthoDB" id="3177213at2759"/>
<keyword evidence="3" id="KW-1185">Reference proteome</keyword>